<proteinExistence type="predicted"/>
<evidence type="ECO:0000313" key="3">
    <source>
        <dbReference type="Proteomes" id="UP000018861"/>
    </source>
</evidence>
<gene>
    <name evidence="2" type="ORF">JCM6292_785</name>
</gene>
<dbReference type="GO" id="GO:0043565">
    <property type="term" value="F:sequence-specific DNA binding"/>
    <property type="evidence" value="ECO:0007669"/>
    <property type="project" value="InterPro"/>
</dbReference>
<dbReference type="SUPFAM" id="SSF52309">
    <property type="entry name" value="N-(deoxy)ribosyltransferase-like"/>
    <property type="match status" value="1"/>
</dbReference>
<protein>
    <recommendedName>
        <fullName evidence="1">Chromosomal replication initiator DnaA C-terminal domain-containing protein</fullName>
    </recommendedName>
</protein>
<dbReference type="InterPro" id="IPR013159">
    <property type="entry name" value="DnaA_C"/>
</dbReference>
<dbReference type="Pfam" id="PF08299">
    <property type="entry name" value="Bac_DnaA_C"/>
    <property type="match status" value="1"/>
</dbReference>
<dbReference type="SUPFAM" id="SSF48295">
    <property type="entry name" value="TrpR-like"/>
    <property type="match status" value="1"/>
</dbReference>
<accession>W4P4C2</accession>
<organism evidence="2 3">
    <name type="scientific">Bacteroides pyogenes JCM 6292</name>
    <dbReference type="NCBI Taxonomy" id="1235809"/>
    <lineage>
        <taxon>Bacteria</taxon>
        <taxon>Pseudomonadati</taxon>
        <taxon>Bacteroidota</taxon>
        <taxon>Bacteroidia</taxon>
        <taxon>Bacteroidales</taxon>
        <taxon>Bacteroidaceae</taxon>
        <taxon>Bacteroides</taxon>
    </lineage>
</organism>
<sequence>MKIYVSGKISGLPIEEAKQRFADAQALLDGIGFEAVNPMKKSLPANATWEQHMVKDIELLFKCDAIYMMDNWIDSKGALIEYDIAKRLGLDIWFESNVRRDNDIVTRVQNAIHEVTGMQFNEYTTKSRKRDGFFARMLFVYHCRRNKMKLTQIAKYVHRDHSSMLHLLNKYEDDFKYNPQFREMATRVNNILNTTSANET</sequence>
<dbReference type="AlphaFoldDB" id="W4P4C2"/>
<dbReference type="Gene3D" id="3.40.50.10400">
    <property type="entry name" value="Hypothetical protein PA1492"/>
    <property type="match status" value="1"/>
</dbReference>
<dbReference type="GO" id="GO:0006275">
    <property type="term" value="P:regulation of DNA replication"/>
    <property type="evidence" value="ECO:0007669"/>
    <property type="project" value="InterPro"/>
</dbReference>
<feature type="domain" description="Chromosomal replication initiator DnaA C-terminal" evidence="1">
    <location>
        <begin position="106"/>
        <end position="169"/>
    </location>
</feature>
<dbReference type="Proteomes" id="UP000018861">
    <property type="component" value="Unassembled WGS sequence"/>
</dbReference>
<name>W4P4C2_9BACE</name>
<dbReference type="InterPro" id="IPR010921">
    <property type="entry name" value="Trp_repressor/repl_initiator"/>
</dbReference>
<comment type="caution">
    <text evidence="2">The sequence shown here is derived from an EMBL/GenBank/DDBJ whole genome shotgun (WGS) entry which is preliminary data.</text>
</comment>
<dbReference type="Pfam" id="PF14359">
    <property type="entry name" value="DUF4406"/>
    <property type="match status" value="1"/>
</dbReference>
<dbReference type="InterPro" id="IPR025518">
    <property type="entry name" value="DUF4406"/>
</dbReference>
<dbReference type="Gene3D" id="1.10.1750.10">
    <property type="match status" value="1"/>
</dbReference>
<dbReference type="GO" id="GO:0006270">
    <property type="term" value="P:DNA replication initiation"/>
    <property type="evidence" value="ECO:0007669"/>
    <property type="project" value="InterPro"/>
</dbReference>
<dbReference type="EMBL" id="BAIQ01000005">
    <property type="protein sequence ID" value="GAE14622.1"/>
    <property type="molecule type" value="Genomic_DNA"/>
</dbReference>
<evidence type="ECO:0000259" key="1">
    <source>
        <dbReference type="Pfam" id="PF08299"/>
    </source>
</evidence>
<dbReference type="GO" id="GO:0005524">
    <property type="term" value="F:ATP binding"/>
    <property type="evidence" value="ECO:0007669"/>
    <property type="project" value="InterPro"/>
</dbReference>
<reference evidence="2 3" key="1">
    <citation type="journal article" date="2014" name="Genome Announc.">
        <title>Draft Genome Sequences of Three Strains of Bacteroides pyogenes Isolated from a Cat and Swine.</title>
        <authorList>
            <person name="Sakamoto M."/>
            <person name="Oshima K."/>
            <person name="Suda W."/>
            <person name="Kitamura K."/>
            <person name="Iida T."/>
            <person name="Hattori M."/>
            <person name="Ohkuma M."/>
        </authorList>
    </citation>
    <scope>NUCLEOTIDE SEQUENCE [LARGE SCALE GENOMIC DNA]</scope>
    <source>
        <strain evidence="2 3">JCM 6292</strain>
    </source>
</reference>
<evidence type="ECO:0000313" key="2">
    <source>
        <dbReference type="EMBL" id="GAE14622.1"/>
    </source>
</evidence>